<keyword evidence="5 7" id="KW-0378">Hydrolase</keyword>
<sequence>MCQTLRINIIMYIKCLPALSDNYIFVVQNFKDKTSVVIDPANYRVVLDYLKKSRTRLVAILNTHHHQDHIGANKKLIEQFPYVSIYGSEEDKGRIPGQNHYLREGDQFNFANKNAEIFFIPGHTNGHIAYYFPPNSHQETGELFCGDTLFAGGCGRLFEGTAEQMYNSLIKLRTLPNKTRIWCSHEYTVNNLKFALTIEKDNYNLLLRYDKVINLRKNNQATIPSFLQEEKETNPFLRCDYPSLRKIFKTNNPIEIFKKIRQLKDNFS</sequence>
<evidence type="ECO:0000256" key="3">
    <source>
        <dbReference type="ARBA" id="ARBA00006759"/>
    </source>
</evidence>
<dbReference type="InterPro" id="IPR036866">
    <property type="entry name" value="RibonucZ/Hydroxyglut_hydro"/>
</dbReference>
<dbReference type="InterPro" id="IPR001279">
    <property type="entry name" value="Metallo-B-lactamas"/>
</dbReference>
<dbReference type="Gene3D" id="3.60.15.10">
    <property type="entry name" value="Ribonuclease Z/Hydroxyacylglutathione hydrolase-like"/>
    <property type="match status" value="1"/>
</dbReference>
<evidence type="ECO:0000256" key="5">
    <source>
        <dbReference type="ARBA" id="ARBA00022801"/>
    </source>
</evidence>
<dbReference type="Pfam" id="PF16123">
    <property type="entry name" value="HAGH_C"/>
    <property type="match status" value="1"/>
</dbReference>
<evidence type="ECO:0000256" key="7">
    <source>
        <dbReference type="HAMAP-Rule" id="MF_01374"/>
    </source>
</evidence>
<dbReference type="InterPro" id="IPR032282">
    <property type="entry name" value="HAGH_C"/>
</dbReference>
<dbReference type="Pfam" id="PF00753">
    <property type="entry name" value="Lactamase_B"/>
    <property type="match status" value="1"/>
</dbReference>
<dbReference type="STRING" id="1527444.ucyna2_00703"/>
<proteinExistence type="inferred from homology"/>
<dbReference type="eggNOG" id="COG0491">
    <property type="taxonomic scope" value="Bacteria"/>
</dbReference>
<dbReference type="EC" id="3.1.2.6" evidence="7"/>
<protein>
    <recommendedName>
        <fullName evidence="7">Hydroxyacylglutathione hydrolase</fullName>
        <ecNumber evidence="7">3.1.2.6</ecNumber>
    </recommendedName>
    <alternativeName>
        <fullName evidence="7">Glyoxalase II</fullName>
        <shortName evidence="7">Glx II</shortName>
    </alternativeName>
</protein>
<comment type="pathway">
    <text evidence="2 7">Secondary metabolite metabolism; methylglyoxal degradation; (R)-lactate from methylglyoxal: step 2/2.</text>
</comment>
<comment type="caution">
    <text evidence="9">The sequence shown here is derived from an EMBL/GenBank/DDBJ whole genome shotgun (WGS) entry which is preliminary data.</text>
</comment>
<dbReference type="PANTHER" id="PTHR43705:SF1">
    <property type="entry name" value="HYDROXYACYLGLUTATHIONE HYDROLASE GLOB"/>
    <property type="match status" value="1"/>
</dbReference>
<dbReference type="PANTHER" id="PTHR43705">
    <property type="entry name" value="HYDROXYACYLGLUTATHIONE HYDROLASE"/>
    <property type="match status" value="1"/>
</dbReference>
<feature type="binding site" evidence="7">
    <location>
        <position position="123"/>
    </location>
    <ligand>
        <name>Zn(2+)</name>
        <dbReference type="ChEBI" id="CHEBI:29105"/>
        <label>1</label>
    </ligand>
</feature>
<dbReference type="InterPro" id="IPR035680">
    <property type="entry name" value="Clx_II_MBL"/>
</dbReference>
<dbReference type="InterPro" id="IPR050110">
    <property type="entry name" value="Glyoxalase_II_hydrolase"/>
</dbReference>
<feature type="domain" description="Metallo-beta-lactamase" evidence="8">
    <location>
        <begin position="21"/>
        <end position="185"/>
    </location>
</feature>
<accession>A0A086CH43</accession>
<dbReference type="PATRIC" id="fig|1527444.3.peg.671"/>
<keyword evidence="6 7" id="KW-0862">Zinc</keyword>
<dbReference type="EMBL" id="JPSP01000006">
    <property type="protein sequence ID" value="KFF41507.1"/>
    <property type="molecule type" value="Genomic_DNA"/>
</dbReference>
<reference evidence="9 10" key="1">
    <citation type="submission" date="2014-08" db="EMBL/GenBank/DDBJ databases">
        <title>Comparative genomics reveals surprising divergence of two closely related strains of uncultivated UCYN-A cyanobacteria.</title>
        <authorList>
            <person name="Bombar D."/>
            <person name="Heller P."/>
            <person name="Sanchez-Baracaldo P."/>
            <person name="Carter B.J."/>
            <person name="Zert J.P."/>
        </authorList>
    </citation>
    <scope>NUCLEOTIDE SEQUENCE [LARGE SCALE GENOMIC DNA]</scope>
</reference>
<dbReference type="SMART" id="SM00849">
    <property type="entry name" value="Lactamase_B"/>
    <property type="match status" value="1"/>
</dbReference>
<feature type="binding site" evidence="7">
    <location>
        <position position="66"/>
    </location>
    <ligand>
        <name>Zn(2+)</name>
        <dbReference type="ChEBI" id="CHEBI:29105"/>
        <label>1</label>
    </ligand>
</feature>
<dbReference type="GO" id="GO:0046872">
    <property type="term" value="F:metal ion binding"/>
    <property type="evidence" value="ECO:0007669"/>
    <property type="project" value="UniProtKB-KW"/>
</dbReference>
<dbReference type="AlphaFoldDB" id="A0A086CH43"/>
<evidence type="ECO:0000313" key="9">
    <source>
        <dbReference type="EMBL" id="KFF41507.1"/>
    </source>
</evidence>
<dbReference type="Proteomes" id="UP000028922">
    <property type="component" value="Unassembled WGS sequence"/>
</dbReference>
<evidence type="ECO:0000259" key="8">
    <source>
        <dbReference type="SMART" id="SM00849"/>
    </source>
</evidence>
<dbReference type="NCBIfam" id="TIGR03413">
    <property type="entry name" value="GSH_gloB"/>
    <property type="match status" value="1"/>
</dbReference>
<evidence type="ECO:0000256" key="6">
    <source>
        <dbReference type="ARBA" id="ARBA00022833"/>
    </source>
</evidence>
<dbReference type="InterPro" id="IPR017782">
    <property type="entry name" value="Hydroxyacylglutathione_Hdrlase"/>
</dbReference>
<dbReference type="UniPathway" id="UPA00619">
    <property type="reaction ID" value="UER00676"/>
</dbReference>
<gene>
    <name evidence="7" type="primary">gloB</name>
    <name evidence="9" type="ORF">ucyna2_00703</name>
</gene>
<comment type="similarity">
    <text evidence="3 7">Belongs to the metallo-beta-lactamase superfamily. Glyoxalase II family.</text>
</comment>
<evidence type="ECO:0000256" key="4">
    <source>
        <dbReference type="ARBA" id="ARBA00022723"/>
    </source>
</evidence>
<comment type="function">
    <text evidence="7">Thiolesterase that catalyzes the hydrolysis of S-D-lactoyl-glutathione to form glutathione and D-lactic acid.</text>
</comment>
<dbReference type="HAMAP" id="MF_01374">
    <property type="entry name" value="Glyoxalase_2"/>
    <property type="match status" value="1"/>
</dbReference>
<dbReference type="SUPFAM" id="SSF56281">
    <property type="entry name" value="Metallo-hydrolase/oxidoreductase"/>
    <property type="match status" value="1"/>
</dbReference>
<feature type="binding site" evidence="7">
    <location>
        <position position="69"/>
    </location>
    <ligand>
        <name>Zn(2+)</name>
        <dbReference type="ChEBI" id="CHEBI:29105"/>
        <label>2</label>
    </ligand>
</feature>
<name>A0A086CH43_9CHRO</name>
<evidence type="ECO:0000256" key="1">
    <source>
        <dbReference type="ARBA" id="ARBA00001623"/>
    </source>
</evidence>
<comment type="catalytic activity">
    <reaction evidence="1 7">
        <text>an S-(2-hydroxyacyl)glutathione + H2O = a 2-hydroxy carboxylate + glutathione + H(+)</text>
        <dbReference type="Rhea" id="RHEA:21864"/>
        <dbReference type="ChEBI" id="CHEBI:15377"/>
        <dbReference type="ChEBI" id="CHEBI:15378"/>
        <dbReference type="ChEBI" id="CHEBI:57925"/>
        <dbReference type="ChEBI" id="CHEBI:58896"/>
        <dbReference type="ChEBI" id="CHEBI:71261"/>
        <dbReference type="EC" id="3.1.2.6"/>
    </reaction>
</comment>
<dbReference type="GO" id="GO:0004416">
    <property type="term" value="F:hydroxyacylglutathione hydrolase activity"/>
    <property type="evidence" value="ECO:0007669"/>
    <property type="project" value="UniProtKB-UniRule"/>
</dbReference>
<evidence type="ECO:0000313" key="10">
    <source>
        <dbReference type="Proteomes" id="UP000028922"/>
    </source>
</evidence>
<feature type="binding site" evidence="7">
    <location>
        <position position="64"/>
    </location>
    <ligand>
        <name>Zn(2+)</name>
        <dbReference type="ChEBI" id="CHEBI:29105"/>
        <label>1</label>
    </ligand>
</feature>
<dbReference type="CDD" id="cd07723">
    <property type="entry name" value="hydroxyacylglutathione_hydrolase_MBL-fold"/>
    <property type="match status" value="1"/>
</dbReference>
<evidence type="ECO:0000256" key="2">
    <source>
        <dbReference type="ARBA" id="ARBA00004963"/>
    </source>
</evidence>
<comment type="cofactor">
    <cofactor evidence="7">
        <name>Zn(2+)</name>
        <dbReference type="ChEBI" id="CHEBI:29105"/>
    </cofactor>
    <text evidence="7">Binds 2 Zn(2+) ions per subunit.</text>
</comment>
<dbReference type="GO" id="GO:0019243">
    <property type="term" value="P:methylglyoxal catabolic process to D-lactate via S-lactoyl-glutathione"/>
    <property type="evidence" value="ECO:0007669"/>
    <property type="project" value="UniProtKB-UniRule"/>
</dbReference>
<feature type="binding site" evidence="7">
    <location>
        <position position="147"/>
    </location>
    <ligand>
        <name>Zn(2+)</name>
        <dbReference type="ChEBI" id="CHEBI:29105"/>
        <label>2</label>
    </ligand>
</feature>
<feature type="binding site" evidence="7">
    <location>
        <position position="68"/>
    </location>
    <ligand>
        <name>Zn(2+)</name>
        <dbReference type="ChEBI" id="CHEBI:29105"/>
        <label>2</label>
    </ligand>
</feature>
<feature type="binding site" evidence="7">
    <location>
        <position position="147"/>
    </location>
    <ligand>
        <name>Zn(2+)</name>
        <dbReference type="ChEBI" id="CHEBI:29105"/>
        <label>1</label>
    </ligand>
</feature>
<dbReference type="PIRSF" id="PIRSF005457">
    <property type="entry name" value="Glx"/>
    <property type="match status" value="1"/>
</dbReference>
<keyword evidence="4 7" id="KW-0479">Metal-binding</keyword>
<comment type="subunit">
    <text evidence="7">Monomer.</text>
</comment>
<feature type="binding site" evidence="7">
    <location>
        <position position="185"/>
    </location>
    <ligand>
        <name>Zn(2+)</name>
        <dbReference type="ChEBI" id="CHEBI:29105"/>
        <label>2</label>
    </ligand>
</feature>
<organism evidence="9 10">
    <name type="scientific">Candidatus Atelocyanobacterium thalassa isolate SIO64986</name>
    <dbReference type="NCBI Taxonomy" id="1527444"/>
    <lineage>
        <taxon>Bacteria</taxon>
        <taxon>Bacillati</taxon>
        <taxon>Cyanobacteriota</taxon>
        <taxon>Cyanophyceae</taxon>
        <taxon>Oscillatoriophycideae</taxon>
        <taxon>Chroococcales</taxon>
        <taxon>Aphanothecaceae</taxon>
        <taxon>Candidatus Atelocyanobacterium</taxon>
        <taxon>Candidatus Atelocyanobacterium thalassae</taxon>
    </lineage>
</organism>